<accession>A0ABU9RM95</accession>
<dbReference type="Pfam" id="PF05860">
    <property type="entry name" value="TPS"/>
    <property type="match status" value="1"/>
</dbReference>
<dbReference type="EMBL" id="JAYMRV010000002">
    <property type="protein sequence ID" value="MEM5421173.1"/>
    <property type="molecule type" value="Genomic_DNA"/>
</dbReference>
<evidence type="ECO:0000259" key="1">
    <source>
        <dbReference type="SMART" id="SM00912"/>
    </source>
</evidence>
<dbReference type="InterPro" id="IPR025157">
    <property type="entry name" value="Hemagglutinin_rpt"/>
</dbReference>
<dbReference type="Pfam" id="PF13332">
    <property type="entry name" value="Fil_haemagg_2"/>
    <property type="match status" value="3"/>
</dbReference>
<dbReference type="Gene3D" id="2.160.20.10">
    <property type="entry name" value="Single-stranded right-handed beta-helix, Pectin lyase-like"/>
    <property type="match status" value="1"/>
</dbReference>
<keyword evidence="3" id="KW-1185">Reference proteome</keyword>
<gene>
    <name evidence="2" type="ORF">VSR73_08865</name>
</gene>
<proteinExistence type="predicted"/>
<protein>
    <submittedName>
        <fullName evidence="2">Filamentous hemagglutinin N-terminal domain-containing protein</fullName>
    </submittedName>
</protein>
<dbReference type="InterPro" id="IPR011050">
    <property type="entry name" value="Pectin_lyase_fold/virulence"/>
</dbReference>
<organism evidence="2 3">
    <name type="scientific">Paraburkholderia ferrariae</name>
    <dbReference type="NCBI Taxonomy" id="386056"/>
    <lineage>
        <taxon>Bacteria</taxon>
        <taxon>Pseudomonadati</taxon>
        <taxon>Pseudomonadota</taxon>
        <taxon>Betaproteobacteria</taxon>
        <taxon>Burkholderiales</taxon>
        <taxon>Burkholderiaceae</taxon>
        <taxon>Paraburkholderia</taxon>
    </lineage>
</organism>
<sequence length="1500" mass="150255">MSKHLTESCILSASGRLSVFVGLATMGMSAAYGQNIVPVGNTNVGQHNGVDVVNIVAPNATGLSVNQYNNYNVGTRGAVLNNSTVAGQSQLAGQLGANPQLRGQAAQVILNEVVSKNPSLLLGKQEVFGMAADYVLANPNGISCAGCGFINTPRASLVVGTPELANDRIKSFAVGTNGNSNELAVSGNVSGAAVLDLIAPKVDINGNLRASDSINVIAGRQHVDYDGLGLHELTASEQMANAPVPVMDGSLVGSISAGTIRIYNSDPQGNTSIQSNLDAGQGVNVHSAGNILVTASRIAAPQIAVSAKDLTMQGQVQATDIVNAPSSSGSWTGGTRTTSGANHSETFAATQIHGGDIDLSAAGTASLNGVQIDAHNVNVTAENVVLGSTVTTNADSSTDTQRKLLWSNSTQTDTQAQTLYANKWQADQNVSIRATHGAVIANAAAIAAGGSVGIGGVQGVTLGGTATQISSVVTNSYANDTAALKTGQQVTTDAEQTYHGTFIQAGNKVDIDSAADVNLLGAQVNATQVAIGSQGTATIGAQSSQNVDSREENFVYWGAIGGGETHGVQAFVTTQHGSTVNAQNLSVQGRDGVNIVGTTLAGVSGVQLASADGAVSIDHTFNHSEILQNDRHGTAFNITDKSHGSRTEADITVASAIASQGDVQVSSAKDVSLTGSSIAAGGDLNVHAGGTIRSDIADAQTSATMQDFSLGVVPDVQHDTAGTNLNVTAGIGLQGVTHTVGHDSGSATASTLTGGTVTLQGDTAINLKGSHIVATAGDVSLGGDNVIVGAGDSKATNSFDDTNITGAGTYVSGKITNIDTSDIFRFIDGISKFNGVQVVGGVQAGSQQTNIHDEAHQAIVSTVHASGNVTMQADQMLRNTGTAVTTPGTISLAGHDVVDDAATNMTTNTVVSGDQKVTLAMDAARLPQLSADLGLTGEGAMSTGLNTTAVGGKLSGGQINVNGSNSVTDTGTQYASAGDVNIHAGTYAGNAAENSQVTTVQTGSAGASVGASTVTFQDFTVQASGNGAYQYQQTGSAQAVFGGIKAQNVTIQAGHTLSSAMNIAATDQVTLAAGQDVTVAQANDRQWQFQAGVSGGGSLGATVVPGAGAITPSSFSFNGSSNYATVRDSQSVAVNLSGKHISVVAGDSAVAQGATLMANDVTMQGAKVDFDTGYDHHDALGITTQGSVSVNLVPGKNGASLGGGANGAGVSVVSESASQAHGGTIVAGDVNLIGNSENLSVVGANIDANNLTVSNLSGNVSVTAAKGETHKADWNVNGVVEPGVNAQVDISDENKTGWQIGKISAGNVKLTAGQDIILQTNLEASALNVNAGSNVSVSSAEDQSTTFGFKFSANTNEMPSAIRGATAADVVKSIANNVANGIAALSSNGNVVLTIDSAANTQVSTIQAGQMNVTAGGGQVAVSAANVSSDGGSGFGGAAVITRSDHAYAYHVDFSGAVSALLSVPTSGSAANGYPFHWPIGGNFNMGRKDAEISASINLK</sequence>
<evidence type="ECO:0000313" key="2">
    <source>
        <dbReference type="EMBL" id="MEM5421173.1"/>
    </source>
</evidence>
<name>A0ABU9RM95_9BURK</name>
<comment type="caution">
    <text evidence="2">The sequence shown here is derived from an EMBL/GenBank/DDBJ whole genome shotgun (WGS) entry which is preliminary data.</text>
</comment>
<dbReference type="Proteomes" id="UP001489897">
    <property type="component" value="Unassembled WGS sequence"/>
</dbReference>
<evidence type="ECO:0000313" key="3">
    <source>
        <dbReference type="Proteomes" id="UP001489897"/>
    </source>
</evidence>
<dbReference type="SUPFAM" id="SSF51126">
    <property type="entry name" value="Pectin lyase-like"/>
    <property type="match status" value="1"/>
</dbReference>
<feature type="domain" description="Filamentous haemagglutinin FhaB/tRNA nuclease CdiA-like TPS" evidence="1">
    <location>
        <begin position="47"/>
        <end position="167"/>
    </location>
</feature>
<reference evidence="2 3" key="1">
    <citation type="submission" date="2024-01" db="EMBL/GenBank/DDBJ databases">
        <title>The diversity of rhizobia nodulating Mimosa spp. in eleven states of Brazil covering several biomes is determined by host plant, location, and edaphic factors.</title>
        <authorList>
            <person name="Rouws L."/>
            <person name="Barauna A."/>
            <person name="Beukes C."/>
            <person name="De Faria S.M."/>
            <person name="Gross E."/>
            <person name="Dos Reis Junior F.B."/>
            <person name="Simon M."/>
            <person name="Maluk M."/>
            <person name="Odee D.W."/>
            <person name="Kenicer G."/>
            <person name="Young J.P.W."/>
            <person name="Reis V.M."/>
            <person name="Zilli J."/>
            <person name="James E.K."/>
        </authorList>
    </citation>
    <scope>NUCLEOTIDE SEQUENCE [LARGE SCALE GENOMIC DNA]</scope>
    <source>
        <strain evidence="2 3">JPY167</strain>
    </source>
</reference>
<dbReference type="InterPro" id="IPR012334">
    <property type="entry name" value="Pectin_lyas_fold"/>
</dbReference>
<dbReference type="SMART" id="SM00912">
    <property type="entry name" value="Haemagg_act"/>
    <property type="match status" value="1"/>
</dbReference>
<dbReference type="InterPro" id="IPR008638">
    <property type="entry name" value="FhaB/CdiA-like_TPS"/>
</dbReference>
<dbReference type="NCBIfam" id="TIGR01901">
    <property type="entry name" value="adhes_NPXG"/>
    <property type="match status" value="1"/>
</dbReference>